<comment type="caution">
    <text evidence="7">The sequence shown here is derived from an EMBL/GenBank/DDBJ whole genome shotgun (WGS) entry which is preliminary data.</text>
</comment>
<proteinExistence type="predicted"/>
<feature type="transmembrane region" description="Helical" evidence="6">
    <location>
        <begin position="67"/>
        <end position="88"/>
    </location>
</feature>
<feature type="transmembrane region" description="Helical" evidence="6">
    <location>
        <begin position="20"/>
        <end position="36"/>
    </location>
</feature>
<dbReference type="Pfam" id="PF02653">
    <property type="entry name" value="BPD_transp_2"/>
    <property type="match status" value="1"/>
</dbReference>
<dbReference type="EMBL" id="JAOVZQ010000001">
    <property type="protein sequence ID" value="MCY0096816.1"/>
    <property type="molecule type" value="Genomic_DNA"/>
</dbReference>
<evidence type="ECO:0000256" key="1">
    <source>
        <dbReference type="ARBA" id="ARBA00004651"/>
    </source>
</evidence>
<feature type="transmembrane region" description="Helical" evidence="6">
    <location>
        <begin position="284"/>
        <end position="305"/>
    </location>
</feature>
<feature type="transmembrane region" description="Helical" evidence="6">
    <location>
        <begin position="94"/>
        <end position="114"/>
    </location>
</feature>
<evidence type="ECO:0000256" key="6">
    <source>
        <dbReference type="SAM" id="Phobius"/>
    </source>
</evidence>
<evidence type="ECO:0000256" key="4">
    <source>
        <dbReference type="ARBA" id="ARBA00022989"/>
    </source>
</evidence>
<accession>A0ABT3YLQ6</accession>
<feature type="transmembrane region" description="Helical" evidence="6">
    <location>
        <begin position="311"/>
        <end position="332"/>
    </location>
</feature>
<dbReference type="InterPro" id="IPR001851">
    <property type="entry name" value="ABC_transp_permease"/>
</dbReference>
<feature type="transmembrane region" description="Helical" evidence="6">
    <location>
        <begin position="121"/>
        <end position="142"/>
    </location>
</feature>
<dbReference type="CDD" id="cd06581">
    <property type="entry name" value="TM_PBP1_LivM_like"/>
    <property type="match status" value="1"/>
</dbReference>
<gene>
    <name evidence="7" type="ORF">OEG82_22780</name>
</gene>
<keyword evidence="2" id="KW-1003">Cell membrane</keyword>
<feature type="transmembrane region" description="Helical" evidence="6">
    <location>
        <begin position="170"/>
        <end position="189"/>
    </location>
</feature>
<feature type="transmembrane region" description="Helical" evidence="6">
    <location>
        <begin position="42"/>
        <end position="60"/>
    </location>
</feature>
<evidence type="ECO:0000256" key="2">
    <source>
        <dbReference type="ARBA" id="ARBA00022475"/>
    </source>
</evidence>
<keyword evidence="3 6" id="KW-0812">Transmembrane</keyword>
<sequence>MAHSTATTAPASRPSASRGLYWNATFLALLLVLPFIAPRYWIYFACIFGINVIATHGLNIMMGYTGLLSLGHAAFLGVGAYTTALLQIHLGLPVYITLPLAGLAAAVIGIGFGLPSLRIRGLYLVIATLAAQFILQFVFIHWESVTNGDVGLTVTPPEVFGIALNTEERMFYLILFVAVLSTLFAVNVIKSRVGRAFIAIRERDLTAEVLGVEIVWYKLVSFALGSFYAGVAGGLLVYFNHTVNPEQFGLMQSVFFLSAVIIGGMGSTLGAILGALFMTLMPEALSQSVLGVGDLLAIDTASFLVPLRETIFGFLMVAFLIFEPRGIAHIWARIRQKYLQRNAAQ</sequence>
<dbReference type="Proteomes" id="UP001081283">
    <property type="component" value="Unassembled WGS sequence"/>
</dbReference>
<dbReference type="PANTHER" id="PTHR30482">
    <property type="entry name" value="HIGH-AFFINITY BRANCHED-CHAIN AMINO ACID TRANSPORT SYSTEM PERMEASE"/>
    <property type="match status" value="1"/>
</dbReference>
<feature type="transmembrane region" description="Helical" evidence="6">
    <location>
        <begin position="210"/>
        <end position="239"/>
    </location>
</feature>
<name>A0ABT3YLQ6_9HYPH</name>
<keyword evidence="5 6" id="KW-0472">Membrane</keyword>
<keyword evidence="8" id="KW-1185">Reference proteome</keyword>
<organism evidence="7 8">
    <name type="scientific">Hoeflea ulvae</name>
    <dbReference type="NCBI Taxonomy" id="2983764"/>
    <lineage>
        <taxon>Bacteria</taxon>
        <taxon>Pseudomonadati</taxon>
        <taxon>Pseudomonadota</taxon>
        <taxon>Alphaproteobacteria</taxon>
        <taxon>Hyphomicrobiales</taxon>
        <taxon>Rhizobiaceae</taxon>
        <taxon>Hoeflea</taxon>
    </lineage>
</organism>
<evidence type="ECO:0000256" key="5">
    <source>
        <dbReference type="ARBA" id="ARBA00023136"/>
    </source>
</evidence>
<reference evidence="7" key="1">
    <citation type="submission" date="2022-10" db="EMBL/GenBank/DDBJ databases">
        <title>Hoeflea sp. J2-29, isolated from marine algae.</title>
        <authorList>
            <person name="Kristyanto S."/>
            <person name="Kim J.M."/>
            <person name="Jeon C.O."/>
        </authorList>
    </citation>
    <scope>NUCLEOTIDE SEQUENCE</scope>
    <source>
        <strain evidence="7">J2-29</strain>
    </source>
</reference>
<evidence type="ECO:0000256" key="3">
    <source>
        <dbReference type="ARBA" id="ARBA00022692"/>
    </source>
</evidence>
<evidence type="ECO:0000313" key="7">
    <source>
        <dbReference type="EMBL" id="MCY0096816.1"/>
    </source>
</evidence>
<comment type="subcellular location">
    <subcellularLocation>
        <location evidence="1">Cell membrane</location>
        <topology evidence="1">Multi-pass membrane protein</topology>
    </subcellularLocation>
</comment>
<dbReference type="PANTHER" id="PTHR30482:SF5">
    <property type="entry name" value="ABC TRANSPORTER PERMEASE PROTEIN"/>
    <property type="match status" value="1"/>
</dbReference>
<feature type="transmembrane region" description="Helical" evidence="6">
    <location>
        <begin position="254"/>
        <end position="277"/>
    </location>
</feature>
<dbReference type="RefSeq" id="WP_267614640.1">
    <property type="nucleotide sequence ID" value="NZ_JAOVZQ010000001.1"/>
</dbReference>
<evidence type="ECO:0000313" key="8">
    <source>
        <dbReference type="Proteomes" id="UP001081283"/>
    </source>
</evidence>
<protein>
    <submittedName>
        <fullName evidence="7">Branched-chain amino acid ABC transporter permease</fullName>
    </submittedName>
</protein>
<keyword evidence="4 6" id="KW-1133">Transmembrane helix</keyword>
<dbReference type="InterPro" id="IPR043428">
    <property type="entry name" value="LivM-like"/>
</dbReference>